<keyword evidence="3" id="KW-1185">Reference proteome</keyword>
<organism evidence="2 3">
    <name type="scientific">Pleurostoma richardsiae</name>
    <dbReference type="NCBI Taxonomy" id="41990"/>
    <lineage>
        <taxon>Eukaryota</taxon>
        <taxon>Fungi</taxon>
        <taxon>Dikarya</taxon>
        <taxon>Ascomycota</taxon>
        <taxon>Pezizomycotina</taxon>
        <taxon>Sordariomycetes</taxon>
        <taxon>Sordariomycetidae</taxon>
        <taxon>Calosphaeriales</taxon>
        <taxon>Pleurostomataceae</taxon>
        <taxon>Pleurostoma</taxon>
    </lineage>
</organism>
<sequence>MAPVSVVLLILPSLCAALNLTIPETVQAGVPTEITVGFDFWKQRYAYAQLGPWYSDVQPVCYNPPDSGCSTDALYQHYRLYLFYSEWMDMCYLTDLIPIGTTNPNITIPSDLGPADTYSIDAIEFNGTVMYMPPDGVASSNPFRLANTSVSSWTKWEKYGGWVKPYDSLPCSSYACFRACGLRYSDADGTNIAGTTQDLFDCWNSECAGVVADPTQPDSLWTWYCNVGDGCAGMSAPSGATTPVVPTNVIPTTLVGSAYPSGEAAEGATELPTATATATEDGAGASAGSATRSVTATATASAGAAARLGKGRGAELAGWDCPAALGLLAAGFALGIGWL</sequence>
<evidence type="ECO:0000256" key="1">
    <source>
        <dbReference type="SAM" id="SignalP"/>
    </source>
</evidence>
<dbReference type="Proteomes" id="UP001174694">
    <property type="component" value="Unassembled WGS sequence"/>
</dbReference>
<reference evidence="2" key="1">
    <citation type="submission" date="2022-07" db="EMBL/GenBank/DDBJ databases">
        <title>Fungi with potential for degradation of polypropylene.</title>
        <authorList>
            <person name="Gostincar C."/>
        </authorList>
    </citation>
    <scope>NUCLEOTIDE SEQUENCE</scope>
    <source>
        <strain evidence="2">EXF-13308</strain>
    </source>
</reference>
<comment type="caution">
    <text evidence="2">The sequence shown here is derived from an EMBL/GenBank/DDBJ whole genome shotgun (WGS) entry which is preliminary data.</text>
</comment>
<name>A0AA38VLF7_9PEZI</name>
<proteinExistence type="predicted"/>
<evidence type="ECO:0000313" key="2">
    <source>
        <dbReference type="EMBL" id="KAJ9157676.1"/>
    </source>
</evidence>
<protein>
    <submittedName>
        <fullName evidence="2">Uncharacterized protein</fullName>
    </submittedName>
</protein>
<keyword evidence="1" id="KW-0732">Signal</keyword>
<feature type="chain" id="PRO_5041368543" evidence="1">
    <location>
        <begin position="18"/>
        <end position="339"/>
    </location>
</feature>
<accession>A0AA38VLF7</accession>
<feature type="signal peptide" evidence="1">
    <location>
        <begin position="1"/>
        <end position="17"/>
    </location>
</feature>
<dbReference type="AlphaFoldDB" id="A0AA38VLF7"/>
<gene>
    <name evidence="2" type="ORF">NKR23_g328</name>
</gene>
<dbReference type="EMBL" id="JANBVO010000001">
    <property type="protein sequence ID" value="KAJ9157676.1"/>
    <property type="molecule type" value="Genomic_DNA"/>
</dbReference>
<evidence type="ECO:0000313" key="3">
    <source>
        <dbReference type="Proteomes" id="UP001174694"/>
    </source>
</evidence>